<feature type="region of interest" description="Disordered" evidence="1">
    <location>
        <begin position="49"/>
        <end position="100"/>
    </location>
</feature>
<reference evidence="2 3" key="2">
    <citation type="submission" date="2018-11" db="EMBL/GenBank/DDBJ databases">
        <authorList>
            <consortium name="Pathogen Informatics"/>
        </authorList>
    </citation>
    <scope>NUCLEOTIDE SEQUENCE [LARGE SCALE GENOMIC DNA]</scope>
    <source>
        <strain evidence="2 3">NST_G2</strain>
    </source>
</reference>
<sequence>MIFTVLIYLKPEFDETPAMQQQAAVEPMAPQPTSSDIHITDLVRRQPGTSVPTLLMSPMEHAEALPGPPSPVLTPTTLEVSNSASPELRPLNMEDSYPLK</sequence>
<name>A0A183TMC6_SCHSO</name>
<dbReference type="AlphaFoldDB" id="A0A183TMC6"/>
<accession>A0A183TMC6</accession>
<dbReference type="WBParaSite" id="SSLN_0001829401-mRNA-1">
    <property type="protein sequence ID" value="SSLN_0001829401-mRNA-1"/>
    <property type="gene ID" value="SSLN_0001829401"/>
</dbReference>
<feature type="compositionally biased region" description="Polar residues" evidence="1">
    <location>
        <begin position="73"/>
        <end position="85"/>
    </location>
</feature>
<evidence type="ECO:0000313" key="2">
    <source>
        <dbReference type="EMBL" id="VDM04010.1"/>
    </source>
</evidence>
<dbReference type="EMBL" id="UYSU01042821">
    <property type="protein sequence ID" value="VDM04010.1"/>
    <property type="molecule type" value="Genomic_DNA"/>
</dbReference>
<gene>
    <name evidence="2" type="ORF">SSLN_LOCUS17624</name>
</gene>
<keyword evidence="3" id="KW-1185">Reference proteome</keyword>
<organism evidence="4">
    <name type="scientific">Schistocephalus solidus</name>
    <name type="common">Tapeworm</name>
    <dbReference type="NCBI Taxonomy" id="70667"/>
    <lineage>
        <taxon>Eukaryota</taxon>
        <taxon>Metazoa</taxon>
        <taxon>Spiralia</taxon>
        <taxon>Lophotrochozoa</taxon>
        <taxon>Platyhelminthes</taxon>
        <taxon>Cestoda</taxon>
        <taxon>Eucestoda</taxon>
        <taxon>Diphyllobothriidea</taxon>
        <taxon>Diphyllobothriidae</taxon>
        <taxon>Schistocephalus</taxon>
    </lineage>
</organism>
<evidence type="ECO:0000313" key="4">
    <source>
        <dbReference type="WBParaSite" id="SSLN_0001829401-mRNA-1"/>
    </source>
</evidence>
<reference evidence="4" key="1">
    <citation type="submission" date="2016-06" db="UniProtKB">
        <authorList>
            <consortium name="WormBaseParasite"/>
        </authorList>
    </citation>
    <scope>IDENTIFICATION</scope>
</reference>
<dbReference type="Proteomes" id="UP000275846">
    <property type="component" value="Unassembled WGS sequence"/>
</dbReference>
<evidence type="ECO:0000256" key="1">
    <source>
        <dbReference type="SAM" id="MobiDB-lite"/>
    </source>
</evidence>
<evidence type="ECO:0000313" key="3">
    <source>
        <dbReference type="Proteomes" id="UP000275846"/>
    </source>
</evidence>
<proteinExistence type="predicted"/>
<protein>
    <submittedName>
        <fullName evidence="4">Secreted protein</fullName>
    </submittedName>
</protein>